<evidence type="ECO:0000313" key="2">
    <source>
        <dbReference type="EMBL" id="CAK9206459.1"/>
    </source>
</evidence>
<gene>
    <name evidence="2" type="ORF">CSSPTR1EN2_LOCUS8359</name>
</gene>
<dbReference type="Proteomes" id="UP001497512">
    <property type="component" value="Chromosome 15"/>
</dbReference>
<reference evidence="2" key="1">
    <citation type="submission" date="2024-02" db="EMBL/GenBank/DDBJ databases">
        <authorList>
            <consortium name="ELIXIR-Norway"/>
            <consortium name="Elixir Norway"/>
        </authorList>
    </citation>
    <scope>NUCLEOTIDE SEQUENCE</scope>
</reference>
<proteinExistence type="predicted"/>
<evidence type="ECO:0000313" key="3">
    <source>
        <dbReference type="Proteomes" id="UP001497512"/>
    </source>
</evidence>
<name>A0ABP0TW92_9BRYO</name>
<dbReference type="SUPFAM" id="SSF50494">
    <property type="entry name" value="Trypsin-like serine proteases"/>
    <property type="match status" value="1"/>
</dbReference>
<sequence length="365" mass="41715">MDAVKCSEKQKPDIKEMIESSICYVGRVFVCERNCRNARTTTSLKNCRGTVGLVGSGGESVGCWHTIEDAMNRPGKYRMFIDYPNYPQPLTFEARIKDSLISSTLDLFVAEPIERLQHETLHLKCALDVSLADVVHYFGFPKIVDDQIAQRNRKMKCSSHKDIELQRSLKIPTIFTGRVCFKGWKQAVADYRCFPNSSGGIVIDDYGCLKGIHVAGVKVERKFQFRNFRMQTTPKKSKYSQSSSCTTTDYYQKTCGGELEPYLEKLCDQMCSFSTRTAAFLNSLHRNQVATFVPVQFFEEPLHLARLRLIRWKEPACLAPHRVSQIKTKTAQPLPLVQDLPECSHPPRKSKRPIEQLSENPLIWF</sequence>
<protein>
    <submittedName>
        <fullName evidence="2">Uncharacterized protein</fullName>
    </submittedName>
</protein>
<dbReference type="InterPro" id="IPR009003">
    <property type="entry name" value="Peptidase_S1_PA"/>
</dbReference>
<evidence type="ECO:0000256" key="1">
    <source>
        <dbReference type="SAM" id="MobiDB-lite"/>
    </source>
</evidence>
<dbReference type="EMBL" id="OZ019907">
    <property type="protein sequence ID" value="CAK9206459.1"/>
    <property type="molecule type" value="Genomic_DNA"/>
</dbReference>
<organism evidence="2 3">
    <name type="scientific">Sphagnum troendelagicum</name>
    <dbReference type="NCBI Taxonomy" id="128251"/>
    <lineage>
        <taxon>Eukaryota</taxon>
        <taxon>Viridiplantae</taxon>
        <taxon>Streptophyta</taxon>
        <taxon>Embryophyta</taxon>
        <taxon>Bryophyta</taxon>
        <taxon>Sphagnophytina</taxon>
        <taxon>Sphagnopsida</taxon>
        <taxon>Sphagnales</taxon>
        <taxon>Sphagnaceae</taxon>
        <taxon>Sphagnum</taxon>
    </lineage>
</organism>
<accession>A0ABP0TW92</accession>
<keyword evidence="3" id="KW-1185">Reference proteome</keyword>
<feature type="region of interest" description="Disordered" evidence="1">
    <location>
        <begin position="337"/>
        <end position="365"/>
    </location>
</feature>